<dbReference type="InterPro" id="IPR016187">
    <property type="entry name" value="CTDL_fold"/>
</dbReference>
<dbReference type="Proteomes" id="UP000228621">
    <property type="component" value="Unassembled WGS sequence"/>
</dbReference>
<protein>
    <recommendedName>
        <fullName evidence="1">Sulfatase-modifying factor enzyme-like domain-containing protein</fullName>
    </recommendedName>
</protein>
<dbReference type="PANTHER" id="PTHR23150:SF19">
    <property type="entry name" value="FORMYLGLYCINE-GENERATING ENZYME"/>
    <property type="match status" value="1"/>
</dbReference>
<evidence type="ECO:0000259" key="1">
    <source>
        <dbReference type="Pfam" id="PF03781"/>
    </source>
</evidence>
<dbReference type="PANTHER" id="PTHR23150">
    <property type="entry name" value="SULFATASE MODIFYING FACTOR 1, 2"/>
    <property type="match status" value="1"/>
</dbReference>
<dbReference type="Gene3D" id="3.90.1580.10">
    <property type="entry name" value="paralog of FGE (formylglycine-generating enzyme)"/>
    <property type="match status" value="1"/>
</dbReference>
<sequence>MENKRIVSLSHFAKINWRCNPAKKYITALSPPLLCVVITGCDDLGQQIDALTGEQDKQVQALIERTKAQMIFVEGGSFMMGDGGGPNNLPWTIARDNKPAHKVTLTSYSMGAYEVSYGDFDLYTAVNDLPKTVWEEWDKNEIWRAPEFPAGVSWYGAKNYCLWLAELTQLPFDLPTEAQWEFAARNRGENILFATDSGWIEEGRNYELNTDYAEPSGTYPANPLGFYDLSGNMIEWVNDWWAEDYYQHSPELDPKGPKEGTKKVMRGGTFMESPRGSNVYTRQESNELDTSYRDIGFRCALNQPTPLDMQPK</sequence>
<reference evidence="3" key="1">
    <citation type="journal article" date="2019" name="Genome Announc.">
        <title>Draft Genome Sequence of Pseudoalteromonas piscicida Strain 36Y ROTHPW, an Hypersaline Seawater Isolate from the South Coast of Sonora, Mexico.</title>
        <authorList>
            <person name="Sanchez-Diaz R."/>
            <person name="Molina-Garza Z.J."/>
            <person name="Cruz-Suarez L.E."/>
            <person name="Selvin J."/>
            <person name="Kiran G.S."/>
            <person name="Ibarra-Gamez J.C."/>
            <person name="Gomez-Gil B."/>
            <person name="Galaviz-Silva L."/>
        </authorList>
    </citation>
    <scope>NUCLEOTIDE SEQUENCE [LARGE SCALE GENOMIC DNA]</scope>
    <source>
        <strain evidence="3">36Y_RITHPW</strain>
    </source>
</reference>
<dbReference type="InterPro" id="IPR005532">
    <property type="entry name" value="SUMF_dom"/>
</dbReference>
<gene>
    <name evidence="2" type="ORF">CEX98_05710</name>
</gene>
<evidence type="ECO:0000313" key="2">
    <source>
        <dbReference type="EMBL" id="PCK32714.1"/>
    </source>
</evidence>
<keyword evidence="3" id="KW-1185">Reference proteome</keyword>
<dbReference type="OrthoDB" id="9768004at2"/>
<dbReference type="AlphaFoldDB" id="A0A2A5JTB5"/>
<dbReference type="GO" id="GO:0120147">
    <property type="term" value="F:formylglycine-generating oxidase activity"/>
    <property type="evidence" value="ECO:0007669"/>
    <property type="project" value="TreeGrafter"/>
</dbReference>
<evidence type="ECO:0000313" key="3">
    <source>
        <dbReference type="Proteomes" id="UP000228621"/>
    </source>
</evidence>
<dbReference type="InterPro" id="IPR051043">
    <property type="entry name" value="Sulfatase_Mod_Factor_Kinase"/>
</dbReference>
<dbReference type="RefSeq" id="WP_099641152.1">
    <property type="nucleotide sequence ID" value="NZ_NKHF01000025.1"/>
</dbReference>
<proteinExistence type="predicted"/>
<dbReference type="EMBL" id="NKHF01000025">
    <property type="protein sequence ID" value="PCK32714.1"/>
    <property type="molecule type" value="Genomic_DNA"/>
</dbReference>
<organism evidence="2 3">
    <name type="scientific">Pseudoalteromonas piscicida</name>
    <dbReference type="NCBI Taxonomy" id="43662"/>
    <lineage>
        <taxon>Bacteria</taxon>
        <taxon>Pseudomonadati</taxon>
        <taxon>Pseudomonadota</taxon>
        <taxon>Gammaproteobacteria</taxon>
        <taxon>Alteromonadales</taxon>
        <taxon>Pseudoalteromonadaceae</taxon>
        <taxon>Pseudoalteromonas</taxon>
    </lineage>
</organism>
<dbReference type="SUPFAM" id="SSF56436">
    <property type="entry name" value="C-type lectin-like"/>
    <property type="match status" value="1"/>
</dbReference>
<name>A0A2A5JTB5_PSEO7</name>
<dbReference type="InterPro" id="IPR042095">
    <property type="entry name" value="SUMF_sf"/>
</dbReference>
<feature type="domain" description="Sulfatase-modifying factor enzyme-like" evidence="1">
    <location>
        <begin position="68"/>
        <end position="300"/>
    </location>
</feature>
<dbReference type="Pfam" id="PF03781">
    <property type="entry name" value="FGE-sulfatase"/>
    <property type="match status" value="1"/>
</dbReference>
<accession>A0A2A5JTB5</accession>
<comment type="caution">
    <text evidence="2">The sequence shown here is derived from an EMBL/GenBank/DDBJ whole genome shotgun (WGS) entry which is preliminary data.</text>
</comment>